<feature type="region of interest" description="Disordered" evidence="1">
    <location>
        <begin position="153"/>
        <end position="178"/>
    </location>
</feature>
<feature type="compositionally biased region" description="Polar residues" evidence="1">
    <location>
        <begin position="20"/>
        <end position="34"/>
    </location>
</feature>
<dbReference type="AlphaFoldDB" id="A0A811V9B4"/>
<sequence>MRKDAPVPAGDRGAAPPSYCHSSSQTVNSRHQATTPSEQPSIPCFCCAYCSHDGCLTTTTTTTTTSTIVGDDDNVCERGETVERRTKHIDSGGTTTMTSITKQQNRSTRHTANCTHSNTATLHHSRNGDDDDCCWCSSFCHSHYIQLATTAVAADDDDDDDDDHDDDDDEANAMRMDG</sequence>
<accession>A0A811V9B4</accession>
<evidence type="ECO:0000256" key="1">
    <source>
        <dbReference type="SAM" id="MobiDB-lite"/>
    </source>
</evidence>
<feature type="region of interest" description="Disordered" evidence="1">
    <location>
        <begin position="90"/>
        <end position="111"/>
    </location>
</feature>
<evidence type="ECO:0000313" key="2">
    <source>
        <dbReference type="EMBL" id="CAD7006387.1"/>
    </source>
</evidence>
<protein>
    <submittedName>
        <fullName evidence="2">(Mediterranean fruit fly) hypothetical protein</fullName>
    </submittedName>
</protein>
<dbReference type="Proteomes" id="UP000606786">
    <property type="component" value="Unassembled WGS sequence"/>
</dbReference>
<reference evidence="2" key="1">
    <citation type="submission" date="2020-11" db="EMBL/GenBank/DDBJ databases">
        <authorList>
            <person name="Whitehead M."/>
        </authorList>
    </citation>
    <scope>NUCLEOTIDE SEQUENCE</scope>
    <source>
        <strain evidence="2">EGII</strain>
    </source>
</reference>
<name>A0A811V9B4_CERCA</name>
<feature type="compositionally biased region" description="Polar residues" evidence="1">
    <location>
        <begin position="92"/>
        <end position="111"/>
    </location>
</feature>
<feature type="region of interest" description="Disordered" evidence="1">
    <location>
        <begin position="1"/>
        <end position="34"/>
    </location>
</feature>
<proteinExistence type="predicted"/>
<evidence type="ECO:0000313" key="3">
    <source>
        <dbReference type="Proteomes" id="UP000606786"/>
    </source>
</evidence>
<dbReference type="EMBL" id="CAJHJT010000034">
    <property type="protein sequence ID" value="CAD7006387.1"/>
    <property type="molecule type" value="Genomic_DNA"/>
</dbReference>
<feature type="compositionally biased region" description="Acidic residues" evidence="1">
    <location>
        <begin position="154"/>
        <end position="171"/>
    </location>
</feature>
<gene>
    <name evidence="2" type="ORF">CCAP1982_LOCUS14707</name>
</gene>
<comment type="caution">
    <text evidence="2">The sequence shown here is derived from an EMBL/GenBank/DDBJ whole genome shotgun (WGS) entry which is preliminary data.</text>
</comment>
<keyword evidence="3" id="KW-1185">Reference proteome</keyword>
<organism evidence="2 3">
    <name type="scientific">Ceratitis capitata</name>
    <name type="common">Mediterranean fruit fly</name>
    <name type="synonym">Tephritis capitata</name>
    <dbReference type="NCBI Taxonomy" id="7213"/>
    <lineage>
        <taxon>Eukaryota</taxon>
        <taxon>Metazoa</taxon>
        <taxon>Ecdysozoa</taxon>
        <taxon>Arthropoda</taxon>
        <taxon>Hexapoda</taxon>
        <taxon>Insecta</taxon>
        <taxon>Pterygota</taxon>
        <taxon>Neoptera</taxon>
        <taxon>Endopterygota</taxon>
        <taxon>Diptera</taxon>
        <taxon>Brachycera</taxon>
        <taxon>Muscomorpha</taxon>
        <taxon>Tephritoidea</taxon>
        <taxon>Tephritidae</taxon>
        <taxon>Ceratitis</taxon>
        <taxon>Ceratitis</taxon>
    </lineage>
</organism>